<keyword evidence="3 7" id="KW-1003">Cell membrane</keyword>
<organism evidence="9">
    <name type="scientific">Planktothricoides raciborskii GIHE-MW2</name>
    <dbReference type="NCBI Taxonomy" id="2792601"/>
    <lineage>
        <taxon>Bacteria</taxon>
        <taxon>Bacillati</taxon>
        <taxon>Cyanobacteriota</taxon>
        <taxon>Cyanophyceae</taxon>
        <taxon>Oscillatoriophycideae</taxon>
        <taxon>Oscillatoriales</taxon>
        <taxon>Oscillatoriaceae</taxon>
        <taxon>Planktothricoides</taxon>
    </lineage>
</organism>
<protein>
    <submittedName>
        <fullName evidence="9">DedA family protein</fullName>
    </submittedName>
</protein>
<keyword evidence="4 7" id="KW-0812">Transmembrane</keyword>
<feature type="domain" description="VTT" evidence="8">
    <location>
        <begin position="43"/>
        <end position="168"/>
    </location>
</feature>
<evidence type="ECO:0000313" key="9">
    <source>
        <dbReference type="EMBL" id="XCM37358.1"/>
    </source>
</evidence>
<name>A0AAU8JDW4_9CYAN</name>
<dbReference type="GO" id="GO:0005886">
    <property type="term" value="C:plasma membrane"/>
    <property type="evidence" value="ECO:0007669"/>
    <property type="project" value="UniProtKB-SubCell"/>
</dbReference>
<accession>A0AAU8JDW4</accession>
<dbReference type="PANTHER" id="PTHR30353">
    <property type="entry name" value="INNER MEMBRANE PROTEIN DEDA-RELATED"/>
    <property type="match status" value="1"/>
</dbReference>
<sequence>MLSELGDLIRLLSDLPAVIKTFGLFGVWTIVFVETGLFFGVLLPGNSMLFTAGVFASQGLFNIGVLTMGVFVCAVLGNNVGYATGHRFGRRLFTKEDSWFFHKKHLITAHNFYERHGKQTILMARFLPIIRTFGCIVAGIAEMNYRTFLIYNVGGGVVWGFGMPLLGYSLGNLIGEDIDKYLLPIILLIITTSCSTSLFHLYKEHRRNKSNY</sequence>
<evidence type="ECO:0000256" key="1">
    <source>
        <dbReference type="ARBA" id="ARBA00004651"/>
    </source>
</evidence>
<feature type="transmembrane region" description="Helical" evidence="7">
    <location>
        <begin position="63"/>
        <end position="85"/>
    </location>
</feature>
<reference evidence="9" key="1">
    <citation type="submission" date="2024-07" db="EMBL/GenBank/DDBJ databases">
        <authorList>
            <person name="Kim Y.J."/>
            <person name="Jeong J.Y."/>
        </authorList>
    </citation>
    <scope>NUCLEOTIDE SEQUENCE</scope>
    <source>
        <strain evidence="9">GIHE-MW2</strain>
    </source>
</reference>
<comment type="similarity">
    <text evidence="2 7">Belongs to the DedA family.</text>
</comment>
<feature type="transmembrane region" description="Helical" evidence="7">
    <location>
        <begin position="148"/>
        <end position="169"/>
    </location>
</feature>
<dbReference type="InterPro" id="IPR032816">
    <property type="entry name" value="VTT_dom"/>
</dbReference>
<evidence type="ECO:0000256" key="6">
    <source>
        <dbReference type="ARBA" id="ARBA00023136"/>
    </source>
</evidence>
<keyword evidence="6 7" id="KW-0472">Membrane</keyword>
<dbReference type="Pfam" id="PF09335">
    <property type="entry name" value="VTT_dom"/>
    <property type="match status" value="1"/>
</dbReference>
<evidence type="ECO:0000256" key="4">
    <source>
        <dbReference type="ARBA" id="ARBA00022692"/>
    </source>
</evidence>
<evidence type="ECO:0000256" key="7">
    <source>
        <dbReference type="RuleBase" id="RU367016"/>
    </source>
</evidence>
<dbReference type="AlphaFoldDB" id="A0AAU8JDW4"/>
<proteinExistence type="inferred from homology"/>
<evidence type="ECO:0000256" key="2">
    <source>
        <dbReference type="ARBA" id="ARBA00010792"/>
    </source>
</evidence>
<comment type="subcellular location">
    <subcellularLocation>
        <location evidence="1 7">Cell membrane</location>
        <topology evidence="1 7">Multi-pass membrane protein</topology>
    </subcellularLocation>
</comment>
<evidence type="ECO:0000259" key="8">
    <source>
        <dbReference type="Pfam" id="PF09335"/>
    </source>
</evidence>
<dbReference type="EMBL" id="CP159837">
    <property type="protein sequence ID" value="XCM37358.1"/>
    <property type="molecule type" value="Genomic_DNA"/>
</dbReference>
<gene>
    <name evidence="9" type="ORF">ABWT76_000112</name>
</gene>
<feature type="transmembrane region" description="Helical" evidence="7">
    <location>
        <begin position="181"/>
        <end position="202"/>
    </location>
</feature>
<dbReference type="PANTHER" id="PTHR30353:SF0">
    <property type="entry name" value="TRANSMEMBRANE PROTEIN"/>
    <property type="match status" value="1"/>
</dbReference>
<feature type="transmembrane region" description="Helical" evidence="7">
    <location>
        <begin position="21"/>
        <end position="43"/>
    </location>
</feature>
<keyword evidence="5 7" id="KW-1133">Transmembrane helix</keyword>
<dbReference type="InterPro" id="IPR032818">
    <property type="entry name" value="DedA-like"/>
</dbReference>
<evidence type="ECO:0000256" key="3">
    <source>
        <dbReference type="ARBA" id="ARBA00022475"/>
    </source>
</evidence>
<evidence type="ECO:0000256" key="5">
    <source>
        <dbReference type="ARBA" id="ARBA00022989"/>
    </source>
</evidence>
<dbReference type="RefSeq" id="WP_054467830.1">
    <property type="nucleotide sequence ID" value="NZ_CP159837.1"/>
</dbReference>